<dbReference type="Pfam" id="PF10408">
    <property type="entry name" value="Ufd2P_core"/>
    <property type="match status" value="1"/>
</dbReference>
<dbReference type="GO" id="GO:0005737">
    <property type="term" value="C:cytoplasm"/>
    <property type="evidence" value="ECO:0007669"/>
    <property type="project" value="UniProtKB-SubCell"/>
</dbReference>
<evidence type="ECO:0000256" key="11">
    <source>
        <dbReference type="SAM" id="Coils"/>
    </source>
</evidence>
<feature type="domain" description="U-box" evidence="13">
    <location>
        <begin position="991"/>
        <end position="1065"/>
    </location>
</feature>
<keyword evidence="6" id="KW-0963">Cytoplasm</keyword>
<evidence type="ECO:0000256" key="9">
    <source>
        <dbReference type="ARBA" id="ARBA00023110"/>
    </source>
</evidence>
<dbReference type="CDD" id="cd16657">
    <property type="entry name" value="RING-Ubox_UBE4A"/>
    <property type="match status" value="1"/>
</dbReference>
<evidence type="ECO:0000256" key="7">
    <source>
        <dbReference type="ARBA" id="ARBA00022679"/>
    </source>
</evidence>
<dbReference type="Pfam" id="PF04564">
    <property type="entry name" value="U-box"/>
    <property type="match status" value="1"/>
</dbReference>
<dbReference type="GO" id="GO:0000151">
    <property type="term" value="C:ubiquitin ligase complex"/>
    <property type="evidence" value="ECO:0007669"/>
    <property type="project" value="InterPro"/>
</dbReference>
<reference evidence="14 15" key="1">
    <citation type="submission" date="2017-03" db="EMBL/GenBank/DDBJ databases">
        <title>Genomes of endolithic fungi from Antarctica.</title>
        <authorList>
            <person name="Coleine C."/>
            <person name="Masonjones S."/>
            <person name="Stajich J.E."/>
        </authorList>
    </citation>
    <scope>NUCLEOTIDE SEQUENCE [LARGE SCALE GENOMIC DNA]</scope>
    <source>
        <strain evidence="14 15">CCFEE 5187</strain>
    </source>
</reference>
<evidence type="ECO:0000256" key="5">
    <source>
        <dbReference type="ARBA" id="ARBA00007434"/>
    </source>
</evidence>
<evidence type="ECO:0000256" key="8">
    <source>
        <dbReference type="ARBA" id="ARBA00022786"/>
    </source>
</evidence>
<dbReference type="InterPro" id="IPR013083">
    <property type="entry name" value="Znf_RING/FYVE/PHD"/>
</dbReference>
<organism evidence="14 15">
    <name type="scientific">Cryomyces minteri</name>
    <dbReference type="NCBI Taxonomy" id="331657"/>
    <lineage>
        <taxon>Eukaryota</taxon>
        <taxon>Fungi</taxon>
        <taxon>Dikarya</taxon>
        <taxon>Ascomycota</taxon>
        <taxon>Pezizomycotina</taxon>
        <taxon>Dothideomycetes</taxon>
        <taxon>Dothideomycetes incertae sedis</taxon>
        <taxon>Cryomyces</taxon>
    </lineage>
</organism>
<comment type="similarity">
    <text evidence="5">Belongs to the ubiquitin conjugation factor E4 family.</text>
</comment>
<dbReference type="PANTHER" id="PTHR13931:SF2">
    <property type="entry name" value="UBIQUITIN CONJUGATION FACTOR E4 B"/>
    <property type="match status" value="1"/>
</dbReference>
<proteinExistence type="inferred from homology"/>
<evidence type="ECO:0000256" key="2">
    <source>
        <dbReference type="ARBA" id="ARBA00004123"/>
    </source>
</evidence>
<keyword evidence="15" id="KW-1185">Reference proteome</keyword>
<keyword evidence="10" id="KW-0539">Nucleus</keyword>
<dbReference type="SMART" id="SM00504">
    <property type="entry name" value="Ubox"/>
    <property type="match status" value="1"/>
</dbReference>
<dbReference type="STRING" id="331657.A0A4U0WAV5"/>
<keyword evidence="8" id="KW-0833">Ubl conjugation pathway</keyword>
<comment type="catalytic activity">
    <reaction evidence="1">
        <text>S-ubiquitinyl-[E2 ubiquitin-conjugating enzyme]-L-cysteine + [acceptor protein]-L-lysine = [E2 ubiquitin-conjugating enzyme]-L-cysteine + N(6)-ubiquitinyl-[acceptor protein]-L-lysine.</text>
        <dbReference type="EC" id="2.3.2.27"/>
    </reaction>
</comment>
<evidence type="ECO:0000313" key="14">
    <source>
        <dbReference type="EMBL" id="TKA59487.1"/>
    </source>
</evidence>
<dbReference type="GO" id="GO:0003755">
    <property type="term" value="F:peptidyl-prolyl cis-trans isomerase activity"/>
    <property type="evidence" value="ECO:0007669"/>
    <property type="project" value="UniProtKB-KW"/>
</dbReference>
<evidence type="ECO:0000259" key="13">
    <source>
        <dbReference type="PROSITE" id="PS51698"/>
    </source>
</evidence>
<dbReference type="Proteomes" id="UP000308768">
    <property type="component" value="Unassembled WGS sequence"/>
</dbReference>
<dbReference type="GO" id="GO:0036503">
    <property type="term" value="P:ERAD pathway"/>
    <property type="evidence" value="ECO:0007669"/>
    <property type="project" value="InterPro"/>
</dbReference>
<dbReference type="Gene3D" id="3.30.40.10">
    <property type="entry name" value="Zinc/RING finger domain, C3HC4 (zinc finger)"/>
    <property type="match status" value="1"/>
</dbReference>
<dbReference type="GO" id="GO:0034450">
    <property type="term" value="F:ubiquitin-ubiquitin ligase activity"/>
    <property type="evidence" value="ECO:0007669"/>
    <property type="project" value="InterPro"/>
</dbReference>
<keyword evidence="9" id="KW-0697">Rotamase</keyword>
<dbReference type="InterPro" id="IPR045132">
    <property type="entry name" value="UBE4"/>
</dbReference>
<feature type="coiled-coil region" evidence="11">
    <location>
        <begin position="527"/>
        <end position="561"/>
    </location>
</feature>
<dbReference type="GO" id="GO:0005634">
    <property type="term" value="C:nucleus"/>
    <property type="evidence" value="ECO:0007669"/>
    <property type="project" value="UniProtKB-SubCell"/>
</dbReference>
<feature type="region of interest" description="Disordered" evidence="12">
    <location>
        <begin position="1058"/>
        <end position="1077"/>
    </location>
</feature>
<keyword evidence="9" id="KW-0413">Isomerase</keyword>
<comment type="subcellular location">
    <subcellularLocation>
        <location evidence="3">Cytoplasm</location>
    </subcellularLocation>
    <subcellularLocation>
        <location evidence="2">Nucleus</location>
    </subcellularLocation>
</comment>
<comment type="caution">
    <text evidence="14">The sequence shown here is derived from an EMBL/GenBank/DDBJ whole genome shotgun (WGS) entry which is preliminary data.</text>
</comment>
<keyword evidence="7" id="KW-0808">Transferase</keyword>
<evidence type="ECO:0000256" key="6">
    <source>
        <dbReference type="ARBA" id="ARBA00022490"/>
    </source>
</evidence>
<dbReference type="PROSITE" id="PS51698">
    <property type="entry name" value="U_BOX"/>
    <property type="match status" value="1"/>
</dbReference>
<accession>A0A4U0WAV5</accession>
<dbReference type="GO" id="GO:0006511">
    <property type="term" value="P:ubiquitin-dependent protein catabolic process"/>
    <property type="evidence" value="ECO:0007669"/>
    <property type="project" value="InterPro"/>
</dbReference>
<feature type="compositionally biased region" description="Low complexity" evidence="12">
    <location>
        <begin position="36"/>
        <end position="60"/>
    </location>
</feature>
<sequence>MSDSTLSDAEKIRQRRLAKLGAAAPSPPNGQPPAPGAETPTASTPPVASTPSEPASSAPEALPPPASQNTSIDPNPFDQSGVKAQSKDHSRINITSGFLTAQKRDNEGTTRPRPRQGATETLEAWEDKTMSSVFRLTLNPEVTRDAHGHSLHFVAGVRSDLVEQGAPLQLSTTVLDQAILEAASNVTDGKPLDYLLACWKRVSRAYRGMRSGSTEDPKHEVLKEARRLCMSYCIFAATMPEMFGMEPTGGNMLAEHLLVDPDNDVGLCHDFLSEAVLRFPEDDTIKEALVGAVEQLSRDLSKMSMNDNYKPYVLALRNLARFNPLAVALTQSSTFLPPDVPAQEIESKTLLGPFFHLSPMQAGVALSYFSSPETRDKAYVTNSQKALRMTLQTHQTDLFDIVNSIIKAGKEPRERMLDWFALTINANHKKRAMRVDPRIVSSDGFMVNVAVCLDQLCEPFMDATFSKIDRIDVNYLRRNPRVSVQEETKINADQKTSDSFYEQKVDGTSNFISEIFFLTVAAHHYGTEAANTKLSSLQKDIKHMKKELEKFEAERHKFVSNPINLQRYELHLKKYKDAIERGQCVVLATEGALLDELTQARSMQFMRYVVVWLLRLASGQDIPKQALALPLPESQPDAFRCLPEYFIEDIVDNFKFVTRNMPQIIIPTQSEELVTICITFLRSSEYVKSPYLKSGLVTILFNGVWPVYNRAKGVLGDQLNGSPFAHRHLLHALMQFYIECESTGTHTQFFDKFNIRYEIFQIIKCIWTNTIYREELAKEAKVNLDFFVRFVNLLLNDVTFVLDESFSAFHKINELTKELRAPDASSMDATVRQEKEELLADHKGRAKSYMGLTTETIAMLKLFTEALADSFTMPEIVQRLADMLDYNLDALVGDKQGNLKVENPKEYNFVPQHLVADLFDVYINLSTKDNFQHAIARDGRSYRPGNFVKAAEIMRKYGLKSKEELQAWIRLGTIIQEIKEEEEQAEEDLGEIPDEFLDPLMATLMEDTVILPKSRITIDRSTIRSHLLSDPTDPFNRVPMKIEDVVPDEEMKAKIAEFRAAKKGKKPEEDSMDTSGG</sequence>
<dbReference type="SUPFAM" id="SSF57850">
    <property type="entry name" value="RING/U-box"/>
    <property type="match status" value="1"/>
</dbReference>
<keyword evidence="11" id="KW-0175">Coiled coil</keyword>
<evidence type="ECO:0000256" key="12">
    <source>
        <dbReference type="SAM" id="MobiDB-lite"/>
    </source>
</evidence>
<evidence type="ECO:0000256" key="10">
    <source>
        <dbReference type="ARBA" id="ARBA00023242"/>
    </source>
</evidence>
<evidence type="ECO:0000256" key="1">
    <source>
        <dbReference type="ARBA" id="ARBA00000900"/>
    </source>
</evidence>
<dbReference type="AlphaFoldDB" id="A0A4U0WAV5"/>
<dbReference type="UniPathway" id="UPA00143"/>
<comment type="pathway">
    <text evidence="4">Protein modification; protein ubiquitination.</text>
</comment>
<dbReference type="InterPro" id="IPR003613">
    <property type="entry name" value="Ubox_domain"/>
</dbReference>
<protein>
    <recommendedName>
        <fullName evidence="13">U-box domain-containing protein</fullName>
    </recommendedName>
</protein>
<evidence type="ECO:0000256" key="3">
    <source>
        <dbReference type="ARBA" id="ARBA00004496"/>
    </source>
</evidence>
<evidence type="ECO:0000313" key="15">
    <source>
        <dbReference type="Proteomes" id="UP000308768"/>
    </source>
</evidence>
<name>A0A4U0WAV5_9PEZI</name>
<feature type="compositionally biased region" description="Pro residues" evidence="12">
    <location>
        <begin position="25"/>
        <end position="35"/>
    </location>
</feature>
<dbReference type="OrthoDB" id="20295at2759"/>
<feature type="region of interest" description="Disordered" evidence="12">
    <location>
        <begin position="1"/>
        <end position="119"/>
    </location>
</feature>
<evidence type="ECO:0000256" key="4">
    <source>
        <dbReference type="ARBA" id="ARBA00004906"/>
    </source>
</evidence>
<gene>
    <name evidence="14" type="ORF">B0A49_10550</name>
</gene>
<dbReference type="GO" id="GO:0000209">
    <property type="term" value="P:protein polyubiquitination"/>
    <property type="evidence" value="ECO:0007669"/>
    <property type="project" value="TreeGrafter"/>
</dbReference>
<dbReference type="FunFam" id="3.30.40.10:FF:000055">
    <property type="entry name" value="Ubiquitin conjugation factor e4 a"/>
    <property type="match status" value="1"/>
</dbReference>
<dbReference type="EMBL" id="NAJN01001983">
    <property type="protein sequence ID" value="TKA59487.1"/>
    <property type="molecule type" value="Genomic_DNA"/>
</dbReference>
<dbReference type="InterPro" id="IPR019474">
    <property type="entry name" value="Ub_conjug_fac_E4_core"/>
</dbReference>
<dbReference type="PANTHER" id="PTHR13931">
    <property type="entry name" value="UBIQUITINATION FACTOR E4"/>
    <property type="match status" value="1"/>
</dbReference>